<dbReference type="EMBL" id="BAAALD010000130">
    <property type="protein sequence ID" value="GAA1122300.1"/>
    <property type="molecule type" value="Genomic_DNA"/>
</dbReference>
<reference evidence="5 6" key="1">
    <citation type="journal article" date="2019" name="Int. J. Syst. Evol. Microbiol.">
        <title>The Global Catalogue of Microorganisms (GCM) 10K type strain sequencing project: providing services to taxonomists for standard genome sequencing and annotation.</title>
        <authorList>
            <consortium name="The Broad Institute Genomics Platform"/>
            <consortium name="The Broad Institute Genome Sequencing Center for Infectious Disease"/>
            <person name="Wu L."/>
            <person name="Ma J."/>
        </authorList>
    </citation>
    <scope>NUCLEOTIDE SEQUENCE [LARGE SCALE GENOMIC DNA]</scope>
    <source>
        <strain evidence="5 6">JCM 13002</strain>
    </source>
</reference>
<sequence length="543" mass="57414">MPALPARARRRAAALALATALLTAAPIGLAPLASPALAAASASPVLRFTDIPGEGGTVLKGNVYEPGDGADHHPLLVLPSSWSLNDLEYLAQARAFAAQGYVVVSYTPRGFWGSGGEIEVAGPPDVADVSRVVDWALAHTTADPQRIGTAGISYGAGISLLGAAFDPRIRTVAALSGWADLADSLFSDETQHLQSAGLLAVAGYLTGRPGDELRTTLTRYFGSDWENEPAIRAWAAQRSAATYVDRLNGNGTAVMLANAWGDSIFPPNQLTDFYERLTGPKRLELRPGDHATAEATGLAGLPNDVWTDTRAWLDHHLKGVDNGIDRQPPVHIRPQLQDGYEDYPDWRSVTGSTRTLNLGGRDWLGTGPLSAGPARTGWTTPISTALDSGADGGVIFLSNLAEQFLKVPPTVSVPLLPRPVAAVWQSEAYGSAQRVRGSVRLHLGVTPSAGQGSLVAYLYDVDALGTGRLVAHAPYTFLGRTPGERFTADVRMQATAYDVPAGHRLALVVDGVDPLYITHNPPLATLTFGSPADDPSWVSVPLK</sequence>
<dbReference type="PANTHER" id="PTHR22946:SF9">
    <property type="entry name" value="POLYKETIDE TRANSFERASE AF380"/>
    <property type="match status" value="1"/>
</dbReference>
<dbReference type="Gene3D" id="3.40.50.1820">
    <property type="entry name" value="alpha/beta hydrolase"/>
    <property type="match status" value="1"/>
</dbReference>
<feature type="chain" id="PRO_5045979937" evidence="3">
    <location>
        <begin position="39"/>
        <end position="543"/>
    </location>
</feature>
<dbReference type="InterPro" id="IPR000383">
    <property type="entry name" value="Xaa-Pro-like_dom"/>
</dbReference>
<keyword evidence="2 5" id="KW-0378">Hydrolase</keyword>
<organism evidence="5 6">
    <name type="scientific">Kitasatospora arboriphila</name>
    <dbReference type="NCBI Taxonomy" id="258052"/>
    <lineage>
        <taxon>Bacteria</taxon>
        <taxon>Bacillati</taxon>
        <taxon>Actinomycetota</taxon>
        <taxon>Actinomycetes</taxon>
        <taxon>Kitasatosporales</taxon>
        <taxon>Streptomycetaceae</taxon>
        <taxon>Kitasatospora</taxon>
    </lineage>
</organism>
<dbReference type="InterPro" id="IPR029058">
    <property type="entry name" value="AB_hydrolase_fold"/>
</dbReference>
<evidence type="ECO:0000259" key="4">
    <source>
        <dbReference type="SMART" id="SM00939"/>
    </source>
</evidence>
<dbReference type="SUPFAM" id="SSF49785">
    <property type="entry name" value="Galactose-binding domain-like"/>
    <property type="match status" value="1"/>
</dbReference>
<evidence type="ECO:0000313" key="6">
    <source>
        <dbReference type="Proteomes" id="UP001499987"/>
    </source>
</evidence>
<evidence type="ECO:0000313" key="5">
    <source>
        <dbReference type="EMBL" id="GAA1122300.1"/>
    </source>
</evidence>
<keyword evidence="3" id="KW-0732">Signal</keyword>
<dbReference type="InterPro" id="IPR008979">
    <property type="entry name" value="Galactose-bd-like_sf"/>
</dbReference>
<evidence type="ECO:0000256" key="1">
    <source>
        <dbReference type="ARBA" id="ARBA00008645"/>
    </source>
</evidence>
<dbReference type="Proteomes" id="UP001499987">
    <property type="component" value="Unassembled WGS sequence"/>
</dbReference>
<dbReference type="Pfam" id="PF08530">
    <property type="entry name" value="PepX_C"/>
    <property type="match status" value="1"/>
</dbReference>
<gene>
    <name evidence="5" type="ORF">GCM10009663_72160</name>
</gene>
<comment type="similarity">
    <text evidence="1">Belongs to the AB hydrolase superfamily.</text>
</comment>
<dbReference type="SUPFAM" id="SSF53474">
    <property type="entry name" value="alpha/beta-Hydrolases"/>
    <property type="match status" value="1"/>
</dbReference>
<dbReference type="Gene3D" id="2.60.120.260">
    <property type="entry name" value="Galactose-binding domain-like"/>
    <property type="match status" value="1"/>
</dbReference>
<comment type="caution">
    <text evidence="5">The sequence shown here is derived from an EMBL/GenBank/DDBJ whole genome shotgun (WGS) entry which is preliminary data.</text>
</comment>
<evidence type="ECO:0000256" key="3">
    <source>
        <dbReference type="SAM" id="SignalP"/>
    </source>
</evidence>
<proteinExistence type="inferred from homology"/>
<evidence type="ECO:0000256" key="2">
    <source>
        <dbReference type="ARBA" id="ARBA00022801"/>
    </source>
</evidence>
<feature type="domain" description="Xaa-Pro dipeptidyl-peptidase C-terminal" evidence="4">
    <location>
        <begin position="310"/>
        <end position="538"/>
    </location>
</feature>
<dbReference type="GO" id="GO:0016787">
    <property type="term" value="F:hydrolase activity"/>
    <property type="evidence" value="ECO:0007669"/>
    <property type="project" value="UniProtKB-KW"/>
</dbReference>
<dbReference type="SMART" id="SM00939">
    <property type="entry name" value="PepX_C"/>
    <property type="match status" value="1"/>
</dbReference>
<feature type="signal peptide" evidence="3">
    <location>
        <begin position="1"/>
        <end position="38"/>
    </location>
</feature>
<protein>
    <submittedName>
        <fullName evidence="5">CocE/NonD family hydrolase</fullName>
    </submittedName>
</protein>
<keyword evidence="6" id="KW-1185">Reference proteome</keyword>
<dbReference type="InterPro" id="IPR050261">
    <property type="entry name" value="FrsA_esterase"/>
</dbReference>
<dbReference type="InterPro" id="IPR013736">
    <property type="entry name" value="Xaa-Pro_dipept_C"/>
</dbReference>
<dbReference type="RefSeq" id="WP_344627972.1">
    <property type="nucleotide sequence ID" value="NZ_BAAALD010000130.1"/>
</dbReference>
<dbReference type="Pfam" id="PF02129">
    <property type="entry name" value="Peptidase_S15"/>
    <property type="match status" value="1"/>
</dbReference>
<name>A0ABN1U5S1_9ACTN</name>
<dbReference type="PANTHER" id="PTHR22946">
    <property type="entry name" value="DIENELACTONE HYDROLASE DOMAIN-CONTAINING PROTEIN-RELATED"/>
    <property type="match status" value="1"/>
</dbReference>
<accession>A0ABN1U5S1</accession>